<reference evidence="3" key="1">
    <citation type="submission" date="2021-01" db="EMBL/GenBank/DDBJ databases">
        <authorList>
            <person name="Corre E."/>
            <person name="Pelletier E."/>
            <person name="Niang G."/>
            <person name="Scheremetjew M."/>
            <person name="Finn R."/>
            <person name="Kale V."/>
            <person name="Holt S."/>
            <person name="Cochrane G."/>
            <person name="Meng A."/>
            <person name="Brown T."/>
            <person name="Cohen L."/>
        </authorList>
    </citation>
    <scope>NUCLEOTIDE SEQUENCE</scope>
    <source>
        <strain evidence="3">CCCM811</strain>
    </source>
</reference>
<proteinExistence type="predicted"/>
<evidence type="ECO:0000256" key="2">
    <source>
        <dbReference type="SAM" id="MobiDB-lite"/>
    </source>
</evidence>
<accession>A0A7S3YN46</accession>
<feature type="coiled-coil region" evidence="1">
    <location>
        <begin position="337"/>
        <end position="379"/>
    </location>
</feature>
<evidence type="ECO:0000256" key="1">
    <source>
        <dbReference type="SAM" id="Coils"/>
    </source>
</evidence>
<evidence type="ECO:0008006" key="4">
    <source>
        <dbReference type="Google" id="ProtNLM"/>
    </source>
</evidence>
<feature type="compositionally biased region" description="Basic residues" evidence="2">
    <location>
        <begin position="530"/>
        <end position="539"/>
    </location>
</feature>
<feature type="compositionally biased region" description="Basic and acidic residues" evidence="2">
    <location>
        <begin position="638"/>
        <end position="665"/>
    </location>
</feature>
<gene>
    <name evidence="3" type="ORF">LGLO00237_LOCUS8428</name>
</gene>
<dbReference type="InterPro" id="IPR013761">
    <property type="entry name" value="SAM/pointed_sf"/>
</dbReference>
<protein>
    <recommendedName>
        <fullName evidence="4">DEK C-terminal domain-containing protein</fullName>
    </recommendedName>
</protein>
<dbReference type="Gene3D" id="1.10.150.50">
    <property type="entry name" value="Transcription Factor, Ets-1"/>
    <property type="match status" value="1"/>
</dbReference>
<feature type="region of interest" description="Disordered" evidence="2">
    <location>
        <begin position="221"/>
        <end position="304"/>
    </location>
</feature>
<feature type="compositionally biased region" description="Basic and acidic residues" evidence="2">
    <location>
        <begin position="504"/>
        <end position="518"/>
    </location>
</feature>
<feature type="region of interest" description="Disordered" evidence="2">
    <location>
        <begin position="446"/>
        <end position="665"/>
    </location>
</feature>
<feature type="compositionally biased region" description="Polar residues" evidence="2">
    <location>
        <begin position="576"/>
        <end position="588"/>
    </location>
</feature>
<keyword evidence="1" id="KW-0175">Coiled coil</keyword>
<name>A0A7S3YN46_9EUKA</name>
<feature type="compositionally biased region" description="Basic residues" evidence="2">
    <location>
        <begin position="224"/>
        <end position="233"/>
    </location>
</feature>
<dbReference type="AlphaFoldDB" id="A0A7S3YN46"/>
<evidence type="ECO:0000313" key="3">
    <source>
        <dbReference type="EMBL" id="CAE0656837.1"/>
    </source>
</evidence>
<sequence>MVDSVALDSLLSTFSSDPETTLSKGDRATAALEWFWQGYSTPPISPWHPGNPRPVVPEMIFTDSKNHNDNGNNQESLPRQQKARRAQTRTRYGGKPMVGKGITPDMPLVIPDDDNPDGESHKVPPQRSVTFDQLRTWNTAQLAKYVSTRLRLPDHVSRFIKHHQIDGDSLVHKTVGNLRSLGMSDNHAVKIMQFVIRLKKNPALLNKQPPRLTPSEANALKKAAMAHKQKRKAAAPPPPAAAAAAGMVNGSKSNRSTGVNVGGGNAKKTAKRVQRRQQKRRVANNPVKNNNQKKKQKQSQQQLRKNISNKFSENHDDQDHKDDEDDVLKLIAEEKRHRDEEERRAVAKAAVEAAERARAADEEEDVTTALKERELLEQLEDKYVEPEKGYEWRAGDTCQTMVDGLWRHAFIKKVRKGHPYVQVEGMLGVLYNQRLRITREEFEMRTKGENVNENNSSSYGAPVSKASTIPTSQRGKIAQESAMKKAQEKTISAAKEAARTIAKKKADAMHEKSDRLIDSESNLEENNKMKLTKQQRQQHHSREVWSASKRGVTAPAPTATTNKKNMSKSQEKAKNTGGSLTTRKNSLTTRKRRALPSGNSGADAKSSKKQRRLQQHKQQDRRFKSGTKGSLEKKHKVTKVDTSESRTREGTILDLTKPEHDSDEEDRHLDELVMSDEFRQLVEQVVNESTGSLTKKIIRRKLEEMLDLDPDTLKSRKKIIGQYIEAVTEHQ</sequence>
<dbReference type="EMBL" id="HBIV01011299">
    <property type="protein sequence ID" value="CAE0656837.1"/>
    <property type="molecule type" value="Transcribed_RNA"/>
</dbReference>
<feature type="compositionally biased region" description="Polar residues" evidence="2">
    <location>
        <begin position="451"/>
        <end position="474"/>
    </location>
</feature>
<feature type="compositionally biased region" description="Polar residues" evidence="2">
    <location>
        <begin position="250"/>
        <end position="259"/>
    </location>
</feature>
<organism evidence="3">
    <name type="scientific">Lotharella globosa</name>
    <dbReference type="NCBI Taxonomy" id="91324"/>
    <lineage>
        <taxon>Eukaryota</taxon>
        <taxon>Sar</taxon>
        <taxon>Rhizaria</taxon>
        <taxon>Cercozoa</taxon>
        <taxon>Chlorarachniophyceae</taxon>
        <taxon>Lotharella</taxon>
    </lineage>
</organism>
<dbReference type="SUPFAM" id="SSF47769">
    <property type="entry name" value="SAM/Pointed domain"/>
    <property type="match status" value="1"/>
</dbReference>
<feature type="compositionally biased region" description="Basic residues" evidence="2">
    <location>
        <begin position="268"/>
        <end position="282"/>
    </location>
</feature>
<feature type="region of interest" description="Disordered" evidence="2">
    <location>
        <begin position="58"/>
        <end position="107"/>
    </location>
</feature>
<feature type="compositionally biased region" description="Polar residues" evidence="2">
    <location>
        <begin position="69"/>
        <end position="78"/>
    </location>
</feature>